<evidence type="ECO:0000313" key="1">
    <source>
        <dbReference type="EMBL" id="AII06016.1"/>
    </source>
</evidence>
<evidence type="ECO:0000313" key="2">
    <source>
        <dbReference type="Proteomes" id="UP000028488"/>
    </source>
</evidence>
<sequence length="198" mass="21623">MAGIRFQSTPENEIPVSVPVDTVLARTESLVLWLTDVHVYSCGVEFTIQARRSESTVLLDMFGFGKPASPKSSGPFLFGVEYADGSVFTNLPGARMVDGLHGGAGRGGPLTADKTYFLQPLPPPKRWSMITAWPYFGVPESRTDLDSAVFADAAERVETLWPEPVHALVEAPDGRQQQPALELPPGGWFEWAHRLGVE</sequence>
<dbReference type="EMBL" id="CP008947">
    <property type="protein sequence ID" value="AII06016.1"/>
    <property type="molecule type" value="Genomic_DNA"/>
</dbReference>
<gene>
    <name evidence="1" type="ORF">EP51_15990</name>
</gene>
<reference evidence="1 2" key="1">
    <citation type="submission" date="2014-07" db="EMBL/GenBank/DDBJ databases">
        <title>Genome Sequence of Rhodococcus opacus Strain R7, a Biodegrader of Mono- and Polycyclic Aromatic Hydrocarbons.</title>
        <authorList>
            <person name="Di Gennaro P."/>
            <person name="Zampolli J."/>
            <person name="Presti I."/>
            <person name="Cappelletti M."/>
            <person name="D'Ursi P."/>
            <person name="Orro A."/>
            <person name="Mezzelani A."/>
            <person name="Milanesi L."/>
        </authorList>
    </citation>
    <scope>NUCLEOTIDE SEQUENCE [LARGE SCALE GENOMIC DNA]</scope>
    <source>
        <strain evidence="1 2">R7</strain>
    </source>
</reference>
<accession>A0A076EJX6</accession>
<dbReference type="AlphaFoldDB" id="A0A076EJX6"/>
<dbReference type="eggNOG" id="ENOG5031ZZ9">
    <property type="taxonomic scope" value="Bacteria"/>
</dbReference>
<dbReference type="RefSeq" id="WP_112301108.1">
    <property type="nucleotide sequence ID" value="NZ_CP008947.1"/>
</dbReference>
<organism evidence="1 2">
    <name type="scientific">Rhodococcus opacus</name>
    <name type="common">Nocardia opaca</name>
    <dbReference type="NCBI Taxonomy" id="37919"/>
    <lineage>
        <taxon>Bacteria</taxon>
        <taxon>Bacillati</taxon>
        <taxon>Actinomycetota</taxon>
        <taxon>Actinomycetes</taxon>
        <taxon>Mycobacteriales</taxon>
        <taxon>Nocardiaceae</taxon>
        <taxon>Rhodococcus</taxon>
    </lineage>
</organism>
<proteinExistence type="predicted"/>
<dbReference type="Proteomes" id="UP000028488">
    <property type="component" value="Chromosome"/>
</dbReference>
<name>A0A076EJX6_RHOOP</name>
<protein>
    <submittedName>
        <fullName evidence="1">Uncharacterized protein</fullName>
    </submittedName>
</protein>